<evidence type="ECO:0000256" key="1">
    <source>
        <dbReference type="SAM" id="MobiDB-lite"/>
    </source>
</evidence>
<evidence type="ECO:0000256" key="2">
    <source>
        <dbReference type="SAM" id="SignalP"/>
    </source>
</evidence>
<name>A0A4Y6UIU7_9PROT</name>
<keyword evidence="4" id="KW-1185">Reference proteome</keyword>
<feature type="compositionally biased region" description="Basic and acidic residues" evidence="1">
    <location>
        <begin position="80"/>
        <end position="94"/>
    </location>
</feature>
<dbReference type="EMBL" id="CP038141">
    <property type="protein sequence ID" value="QDH17482.1"/>
    <property type="molecule type" value="Genomic_DNA"/>
</dbReference>
<dbReference type="Proteomes" id="UP000316313">
    <property type="component" value="Chromosome"/>
</dbReference>
<gene>
    <name evidence="3" type="ORF">E3D00_07850</name>
</gene>
<dbReference type="RefSeq" id="WP_141461471.1">
    <property type="nucleotide sequence ID" value="NZ_CP038141.1"/>
</dbReference>
<feature type="compositionally biased region" description="Polar residues" evidence="1">
    <location>
        <begin position="107"/>
        <end position="117"/>
    </location>
</feature>
<feature type="region of interest" description="Disordered" evidence="1">
    <location>
        <begin position="32"/>
        <end position="134"/>
    </location>
</feature>
<sequence length="134" mass="14088">MLPSSRFFCRAILAATLLGGVAHAQSAVFGQPYDAASQQQKSSSKAASSNETHGGEHYHVHGRRSLPPGYQDTPSTDFQHGPDPDHLSHVERDSVTGANLTKFGSAYGSSNPVQSGQLGDASGNGWLPARGNGW</sequence>
<dbReference type="OrthoDB" id="7275155at2"/>
<evidence type="ECO:0000313" key="4">
    <source>
        <dbReference type="Proteomes" id="UP000316313"/>
    </source>
</evidence>
<accession>A0A4Y6UIU7</accession>
<dbReference type="KEGG" id="ssam:E3D00_07850"/>
<feature type="chain" id="PRO_5021487816" evidence="2">
    <location>
        <begin position="25"/>
        <end position="134"/>
    </location>
</feature>
<feature type="signal peptide" evidence="2">
    <location>
        <begin position="1"/>
        <end position="24"/>
    </location>
</feature>
<reference evidence="3 4" key="1">
    <citation type="submission" date="2019-03" db="EMBL/GenBank/DDBJ databases">
        <title>The complete genome sequence of Swingsia samuiensis NBRC107927(T).</title>
        <authorList>
            <person name="Chua K.-O."/>
            <person name="Chan K.-G."/>
            <person name="See-Too W.-S."/>
        </authorList>
    </citation>
    <scope>NUCLEOTIDE SEQUENCE [LARGE SCALE GENOMIC DNA]</scope>
    <source>
        <strain evidence="3 4">AH83</strain>
    </source>
</reference>
<organism evidence="3 4">
    <name type="scientific">Swingsia samuiensis</name>
    <dbReference type="NCBI Taxonomy" id="1293412"/>
    <lineage>
        <taxon>Bacteria</taxon>
        <taxon>Pseudomonadati</taxon>
        <taxon>Pseudomonadota</taxon>
        <taxon>Alphaproteobacteria</taxon>
        <taxon>Acetobacterales</taxon>
        <taxon>Acetobacteraceae</taxon>
        <taxon>Swingsia</taxon>
    </lineage>
</organism>
<evidence type="ECO:0000313" key="3">
    <source>
        <dbReference type="EMBL" id="QDH17482.1"/>
    </source>
</evidence>
<keyword evidence="2" id="KW-0732">Signal</keyword>
<feature type="compositionally biased region" description="Low complexity" evidence="1">
    <location>
        <begin position="35"/>
        <end position="49"/>
    </location>
</feature>
<dbReference type="AlphaFoldDB" id="A0A4Y6UIU7"/>
<protein>
    <submittedName>
        <fullName evidence="3">Uncharacterized protein</fullName>
    </submittedName>
</protein>
<proteinExistence type="predicted"/>